<keyword evidence="7 9" id="KW-0539">Nucleus</keyword>
<evidence type="ECO:0000256" key="3">
    <source>
        <dbReference type="ARBA" id="ARBA00022603"/>
    </source>
</evidence>
<evidence type="ECO:0000259" key="11">
    <source>
        <dbReference type="PROSITE" id="PS50280"/>
    </source>
</evidence>
<feature type="domain" description="Post-SET" evidence="13">
    <location>
        <begin position="940"/>
        <end position="956"/>
    </location>
</feature>
<dbReference type="GO" id="GO:0042054">
    <property type="term" value="F:histone methyltransferase activity"/>
    <property type="evidence" value="ECO:0007669"/>
    <property type="project" value="InterPro"/>
</dbReference>
<feature type="domain" description="Pre-SET" evidence="12">
    <location>
        <begin position="727"/>
        <end position="787"/>
    </location>
</feature>
<dbReference type="Proteomes" id="UP000525078">
    <property type="component" value="Unassembled WGS sequence"/>
</dbReference>
<sequence>MPEMPHVNKELGEDKCEYGMKKGFLVNTNAIVKDAAQLEKKSLESVVALNNKNLEDEVLMETVKTDVNKELENRFLVKTKISHKDATQPEKKSLESFVSFNNKNLDDEVLIETVKTDVNKELGEEKCECGMENGFLVKTKTSHKDATQPEKKSLESFVSLNNKNLDDEILIETMKTDINKELREEKCEYRMENGFVVKTKTSSDKDAAQPGKKSLESFVSLDNKNLDDEVLMETAKTDGKQSKGCVQLDEGSMEVLESKTSCGRKTKGNVPKRKHYRWKNSVVSDNFYDNHDGDDRSSPRNKVKELLFLFRKLLQEDADTKEERPCHKRVDYQIAKRLEDEKKILNTDLKLLGHVPGVEVGDAFKCRMELSILGLHRQTQSGISCSKHGGKNVAASIVASEDHTDDLDDSSVLVYTGQGGSTTNSDKKPEDQKLEGGNLALTNSMVLKTPIRVIRGCDPYKRRFRKFVYIGLYLVKSYKQVTGPHGNLVYKFWLERIPGQPEVVCKETERTRRLKTKKGVVLGDVSQGKVIPTSSVDTIDERPEAERFPNQPEAAQEVKLTNKSNVHKGVSLDDMFPGKEVVMPCGMDTKDGERPPPSNDETVKSIGEIEVAQKGVKRKRSRSRKGVCLDEEAIPMRDVNTKDDERPPSSRYKAIKSILDEPKAAQKGVKRRKRSESKKGVCLDDISHGKELIPIRAVNTIDDEKPPSFNYATNLVYPDWCHITPPKGCDCIDGCSDSITCSCAVKNGGEMPYSSNGTAVDGKLFLYECGPSCKCPPSCHNRVSQHGLKFKLEIFKTKLRGWGLRSRECIPLGGFICEYIGELLMDEEAEKRAGYDDYLFDIGKNHDSNTSIDEGLNNCEDVDDDSGFTIDAAEYGNVGRFINHSCSPNIYAQKILYDHEDESIPHIMFFAAEKIQPFEELTYDYHYVIDQVHDANGNIKKKSCFCGSRQCTGRLY</sequence>
<dbReference type="GO" id="GO:0000775">
    <property type="term" value="C:chromosome, centromeric region"/>
    <property type="evidence" value="ECO:0007669"/>
    <property type="project" value="UniProtKB-SubCell"/>
</dbReference>
<accession>A0A7J6GCK6</accession>
<keyword evidence="18" id="KW-1185">Reference proteome</keyword>
<dbReference type="EMBL" id="JAATIQ010000049">
    <property type="protein sequence ID" value="KAF4393177.1"/>
    <property type="molecule type" value="Genomic_DNA"/>
</dbReference>
<dbReference type="InterPro" id="IPR015947">
    <property type="entry name" value="PUA-like_sf"/>
</dbReference>
<dbReference type="Pfam" id="PF05033">
    <property type="entry name" value="Pre-SET"/>
    <property type="match status" value="1"/>
</dbReference>
<dbReference type="SUPFAM" id="SSF82199">
    <property type="entry name" value="SET domain"/>
    <property type="match status" value="1"/>
</dbReference>
<organism evidence="15 17">
    <name type="scientific">Cannabis sativa</name>
    <name type="common">Hemp</name>
    <name type="synonym">Marijuana</name>
    <dbReference type="NCBI Taxonomy" id="3483"/>
    <lineage>
        <taxon>Eukaryota</taxon>
        <taxon>Viridiplantae</taxon>
        <taxon>Streptophyta</taxon>
        <taxon>Embryophyta</taxon>
        <taxon>Tracheophyta</taxon>
        <taxon>Spermatophyta</taxon>
        <taxon>Magnoliopsida</taxon>
        <taxon>eudicotyledons</taxon>
        <taxon>Gunneridae</taxon>
        <taxon>Pentapetalae</taxon>
        <taxon>rosids</taxon>
        <taxon>fabids</taxon>
        <taxon>Rosales</taxon>
        <taxon>Cannabaceae</taxon>
        <taxon>Cannabis</taxon>
    </lineage>
</organism>
<keyword evidence="6" id="KW-0156">Chromatin regulator</keyword>
<dbReference type="GO" id="GO:0003690">
    <property type="term" value="F:double-stranded DNA binding"/>
    <property type="evidence" value="ECO:0007669"/>
    <property type="project" value="TreeGrafter"/>
</dbReference>
<dbReference type="Proteomes" id="UP000583929">
    <property type="component" value="Unassembled WGS sequence"/>
</dbReference>
<dbReference type="InterPro" id="IPR007728">
    <property type="entry name" value="Pre-SET_dom"/>
</dbReference>
<accession>A0A803PF47</accession>
<dbReference type="Pfam" id="PF00856">
    <property type="entry name" value="SET"/>
    <property type="match status" value="1"/>
</dbReference>
<dbReference type="InterPro" id="IPR003616">
    <property type="entry name" value="Post-SET_dom"/>
</dbReference>
<dbReference type="PROSITE" id="PS50868">
    <property type="entry name" value="POST_SET"/>
    <property type="match status" value="1"/>
</dbReference>
<evidence type="ECO:0000256" key="8">
    <source>
        <dbReference type="ARBA" id="ARBA00023328"/>
    </source>
</evidence>
<evidence type="ECO:0000313" key="17">
    <source>
        <dbReference type="Proteomes" id="UP000525078"/>
    </source>
</evidence>
<evidence type="ECO:0000256" key="5">
    <source>
        <dbReference type="ARBA" id="ARBA00022691"/>
    </source>
</evidence>
<comment type="subcellular location">
    <subcellularLocation>
        <location evidence="1">Chromosome</location>
        <location evidence="1">Centromere</location>
    </subcellularLocation>
    <subcellularLocation>
        <location evidence="9">Nucleus</location>
    </subcellularLocation>
</comment>
<feature type="domain" description="YDG" evidence="14">
    <location>
        <begin position="353"/>
        <end position="496"/>
    </location>
</feature>
<dbReference type="EMBL" id="JAATIP010000064">
    <property type="protein sequence ID" value="KAF4380695.1"/>
    <property type="molecule type" value="Genomic_DNA"/>
</dbReference>
<dbReference type="Gene3D" id="2.30.280.10">
    <property type="entry name" value="SRA-YDG"/>
    <property type="match status" value="1"/>
</dbReference>
<evidence type="ECO:0000259" key="12">
    <source>
        <dbReference type="PROSITE" id="PS50867"/>
    </source>
</evidence>
<keyword evidence="3" id="KW-0489">Methyltransferase</keyword>
<keyword evidence="4" id="KW-0808">Transferase</keyword>
<comment type="caution">
    <text evidence="15">The sequence shown here is derived from an EMBL/GenBank/DDBJ whole genome shotgun (WGS) entry which is preliminary data.</text>
</comment>
<feature type="region of interest" description="Disordered" evidence="10">
    <location>
        <begin position="410"/>
        <end position="434"/>
    </location>
</feature>
<dbReference type="InterPro" id="IPR001214">
    <property type="entry name" value="SET_dom"/>
</dbReference>
<evidence type="ECO:0000256" key="4">
    <source>
        <dbReference type="ARBA" id="ARBA00022679"/>
    </source>
</evidence>
<dbReference type="PROSITE" id="PS51015">
    <property type="entry name" value="YDG"/>
    <property type="match status" value="1"/>
</dbReference>
<dbReference type="GO" id="GO:0008270">
    <property type="term" value="F:zinc ion binding"/>
    <property type="evidence" value="ECO:0007669"/>
    <property type="project" value="InterPro"/>
</dbReference>
<keyword evidence="5" id="KW-0949">S-adenosyl-L-methionine</keyword>
<name>A0A7J6GCK6_CANSA</name>
<dbReference type="PROSITE" id="PS50280">
    <property type="entry name" value="SET"/>
    <property type="match status" value="1"/>
</dbReference>
<evidence type="ECO:0000256" key="2">
    <source>
        <dbReference type="ARBA" id="ARBA00022454"/>
    </source>
</evidence>
<dbReference type="SUPFAM" id="SSF88697">
    <property type="entry name" value="PUA domain-like"/>
    <property type="match status" value="1"/>
</dbReference>
<evidence type="ECO:0000256" key="7">
    <source>
        <dbReference type="ARBA" id="ARBA00023242"/>
    </source>
</evidence>
<evidence type="ECO:0000313" key="16">
    <source>
        <dbReference type="EMBL" id="KAF4393177.1"/>
    </source>
</evidence>
<reference evidence="17 18" key="1">
    <citation type="journal article" date="2020" name="bioRxiv">
        <title>Sequence and annotation of 42 cannabis genomes reveals extensive copy number variation in cannabinoid synthesis and pathogen resistance genes.</title>
        <authorList>
            <person name="Mckernan K.J."/>
            <person name="Helbert Y."/>
            <person name="Kane L.T."/>
            <person name="Ebling H."/>
            <person name="Zhang L."/>
            <person name="Liu B."/>
            <person name="Eaton Z."/>
            <person name="Mclaughlin S."/>
            <person name="Kingan S."/>
            <person name="Baybayan P."/>
            <person name="Concepcion G."/>
            <person name="Jordan M."/>
            <person name="Riva A."/>
            <person name="Barbazuk W."/>
            <person name="Harkins T."/>
        </authorList>
    </citation>
    <scope>NUCLEOTIDE SEQUENCE [LARGE SCALE GENOMIC DNA]</scope>
    <source>
        <strain evidence="17 18">cv. Jamaican Lion 4</strain>
        <strain evidence="16">Father</strain>
        <strain evidence="15">Mother</strain>
        <tissue evidence="15">Leaf</tissue>
    </source>
</reference>
<dbReference type="Gene3D" id="2.170.270.10">
    <property type="entry name" value="SET domain"/>
    <property type="match status" value="1"/>
</dbReference>
<evidence type="ECO:0000313" key="15">
    <source>
        <dbReference type="EMBL" id="KAF4380695.1"/>
    </source>
</evidence>
<dbReference type="GO" id="GO:0032259">
    <property type="term" value="P:methylation"/>
    <property type="evidence" value="ECO:0007669"/>
    <property type="project" value="UniProtKB-KW"/>
</dbReference>
<dbReference type="SMART" id="SM00468">
    <property type="entry name" value="PreSET"/>
    <property type="match status" value="1"/>
</dbReference>
<dbReference type="SMART" id="SM00317">
    <property type="entry name" value="SET"/>
    <property type="match status" value="1"/>
</dbReference>
<dbReference type="InterPro" id="IPR036987">
    <property type="entry name" value="SRA-YDG_sf"/>
</dbReference>
<dbReference type="PROSITE" id="PS50867">
    <property type="entry name" value="PRE_SET"/>
    <property type="match status" value="1"/>
</dbReference>
<protein>
    <submittedName>
        <fullName evidence="15">Uncharacterized protein</fullName>
    </submittedName>
</protein>
<dbReference type="AlphaFoldDB" id="A0A7J6GCK6"/>
<dbReference type="PANTHER" id="PTHR45660:SF46">
    <property type="entry name" value="HISTONE-LYSINE N-METHYLTRANSFERASE, H3 LYSINE-9 SPECIFIC SUVH6"/>
    <property type="match status" value="1"/>
</dbReference>
<dbReference type="InterPro" id="IPR051357">
    <property type="entry name" value="H3K9_HMTase_SUVAR3-9"/>
</dbReference>
<keyword evidence="8" id="KW-0137">Centromere</keyword>
<evidence type="ECO:0000259" key="14">
    <source>
        <dbReference type="PROSITE" id="PS51015"/>
    </source>
</evidence>
<dbReference type="InterPro" id="IPR025794">
    <property type="entry name" value="H3-K9-MeTrfase_plant"/>
</dbReference>
<proteinExistence type="predicted"/>
<evidence type="ECO:0000256" key="10">
    <source>
        <dbReference type="SAM" id="MobiDB-lite"/>
    </source>
</evidence>
<keyword evidence="2" id="KW-0158">Chromosome</keyword>
<feature type="domain" description="SET" evidence="11">
    <location>
        <begin position="790"/>
        <end position="926"/>
    </location>
</feature>
<dbReference type="SMART" id="SM00466">
    <property type="entry name" value="SRA"/>
    <property type="match status" value="1"/>
</dbReference>
<gene>
    <name evidence="15" type="ORF">F8388_017049</name>
    <name evidence="16" type="ORF">G4B88_001911</name>
</gene>
<dbReference type="PANTHER" id="PTHR45660">
    <property type="entry name" value="HISTONE-LYSINE N-METHYLTRANSFERASE SETMAR"/>
    <property type="match status" value="1"/>
</dbReference>
<dbReference type="Pfam" id="PF02182">
    <property type="entry name" value="SAD_SRA"/>
    <property type="match status" value="1"/>
</dbReference>
<evidence type="ECO:0000313" key="18">
    <source>
        <dbReference type="Proteomes" id="UP000583929"/>
    </source>
</evidence>
<dbReference type="InterPro" id="IPR046341">
    <property type="entry name" value="SET_dom_sf"/>
</dbReference>
<evidence type="ECO:0000256" key="1">
    <source>
        <dbReference type="ARBA" id="ARBA00004584"/>
    </source>
</evidence>
<evidence type="ECO:0000256" key="9">
    <source>
        <dbReference type="PROSITE-ProRule" id="PRU00358"/>
    </source>
</evidence>
<feature type="compositionally biased region" description="Basic and acidic residues" evidence="10">
    <location>
        <begin position="425"/>
        <end position="434"/>
    </location>
</feature>
<dbReference type="GO" id="GO:0005634">
    <property type="term" value="C:nucleus"/>
    <property type="evidence" value="ECO:0007669"/>
    <property type="project" value="UniProtKB-SubCell"/>
</dbReference>
<dbReference type="InterPro" id="IPR003105">
    <property type="entry name" value="SRA_YDG"/>
</dbReference>
<evidence type="ECO:0000256" key="6">
    <source>
        <dbReference type="ARBA" id="ARBA00022853"/>
    </source>
</evidence>
<evidence type="ECO:0000259" key="13">
    <source>
        <dbReference type="PROSITE" id="PS50868"/>
    </source>
</evidence>
<dbReference type="PROSITE" id="PS51575">
    <property type="entry name" value="SAM_MT43_SUVAR39_2"/>
    <property type="match status" value="1"/>
</dbReference>